<dbReference type="RefSeq" id="WP_237822719.1">
    <property type="nucleotide sequence ID" value="NZ_JAKLTQ010000013.1"/>
</dbReference>
<dbReference type="Pfam" id="PF02515">
    <property type="entry name" value="CoA_transf_3"/>
    <property type="match status" value="1"/>
</dbReference>
<dbReference type="PANTHER" id="PTHR48207">
    <property type="entry name" value="SUCCINATE--HYDROXYMETHYLGLUTARATE COA-TRANSFERASE"/>
    <property type="match status" value="1"/>
</dbReference>
<keyword evidence="1 2" id="KW-0808">Transferase</keyword>
<gene>
    <name evidence="2" type="ORF">LVY72_16125</name>
</gene>
<dbReference type="InterPro" id="IPR050483">
    <property type="entry name" value="CoA-transferase_III_domain"/>
</dbReference>
<sequence length="414" mass="44153">MNADQLLLEGVRVLEMGQYISAPSAARALADLGATIIKVENPLTGGDPTRWMRGGETDWSPQYASWNRGKKSVALDVKSEEGRRALHTLVGTCDVLLDNVRPGVLDRLGLGPEELKAINPGLIHCTITGFGPTGPMADQPGYDSVISARSGLYSEMTLKGSTPAGPLFSDLLTGMRAVQLISAALVHRERTGKGCRLDVPMLGTVTDFMGEAVAQVTAGTHTGESHARQARVGMLACTAADGKSFILNIGERPETFELLKEIFEANGALDDSRFATFNDRVNNHIEFNAAVNRLTVLRDRDEWMKRCAEGKLPASPMQTLAEAIEDEQAKHLGLVEETRVDTDRTIRLASPGFLVNGKPATGQGVPPNLGADTRAELEAVGVPAGDVAAIEATIAAAGIDKRVEARRALAAPTR</sequence>
<dbReference type="Gene3D" id="3.40.50.10540">
    <property type="entry name" value="Crotonobetainyl-coa:carnitine coa-transferase, domain 1"/>
    <property type="match status" value="1"/>
</dbReference>
<keyword evidence="3" id="KW-1185">Reference proteome</keyword>
<evidence type="ECO:0000256" key="1">
    <source>
        <dbReference type="ARBA" id="ARBA00022679"/>
    </source>
</evidence>
<dbReference type="PANTHER" id="PTHR48207:SF3">
    <property type="entry name" value="SUCCINATE--HYDROXYMETHYLGLUTARATE COA-TRANSFERASE"/>
    <property type="match status" value="1"/>
</dbReference>
<dbReference type="Gene3D" id="3.30.1540.10">
    <property type="entry name" value="formyl-coa transferase, domain 3"/>
    <property type="match status" value="1"/>
</dbReference>
<dbReference type="InterPro" id="IPR003673">
    <property type="entry name" value="CoA-Trfase_fam_III"/>
</dbReference>
<reference evidence="2" key="1">
    <citation type="submission" date="2022-01" db="EMBL/GenBank/DDBJ databases">
        <authorList>
            <person name="Jo J.-H."/>
            <person name="Im W.-T."/>
        </authorList>
    </citation>
    <scope>NUCLEOTIDE SEQUENCE</scope>
    <source>
        <strain evidence="2">I2-34</strain>
    </source>
</reference>
<dbReference type="InterPro" id="IPR023606">
    <property type="entry name" value="CoA-Trfase_III_dom_1_sf"/>
</dbReference>
<dbReference type="InterPro" id="IPR044855">
    <property type="entry name" value="CoA-Trfase_III_dom3_sf"/>
</dbReference>
<protein>
    <submittedName>
        <fullName evidence="2">CoA transferase</fullName>
    </submittedName>
</protein>
<name>A0ABS9L9T5_9MICC</name>
<comment type="caution">
    <text evidence="2">The sequence shown here is derived from an EMBL/GenBank/DDBJ whole genome shotgun (WGS) entry which is preliminary data.</text>
</comment>
<evidence type="ECO:0000313" key="3">
    <source>
        <dbReference type="Proteomes" id="UP001165368"/>
    </source>
</evidence>
<organism evidence="2 3">
    <name type="scientific">Arthrobacter hankyongi</name>
    <dbReference type="NCBI Taxonomy" id="2904801"/>
    <lineage>
        <taxon>Bacteria</taxon>
        <taxon>Bacillati</taxon>
        <taxon>Actinomycetota</taxon>
        <taxon>Actinomycetes</taxon>
        <taxon>Micrococcales</taxon>
        <taxon>Micrococcaceae</taxon>
        <taxon>Arthrobacter</taxon>
    </lineage>
</organism>
<dbReference type="SUPFAM" id="SSF89796">
    <property type="entry name" value="CoA-transferase family III (CaiB/BaiF)"/>
    <property type="match status" value="1"/>
</dbReference>
<proteinExistence type="predicted"/>
<dbReference type="Proteomes" id="UP001165368">
    <property type="component" value="Unassembled WGS sequence"/>
</dbReference>
<dbReference type="EMBL" id="JAKLTQ010000013">
    <property type="protein sequence ID" value="MCG2623425.1"/>
    <property type="molecule type" value="Genomic_DNA"/>
</dbReference>
<accession>A0ABS9L9T5</accession>
<evidence type="ECO:0000313" key="2">
    <source>
        <dbReference type="EMBL" id="MCG2623425.1"/>
    </source>
</evidence>
<dbReference type="GO" id="GO:0016740">
    <property type="term" value="F:transferase activity"/>
    <property type="evidence" value="ECO:0007669"/>
    <property type="project" value="UniProtKB-KW"/>
</dbReference>